<comment type="similarity">
    <text evidence="12">Belongs to the glycosyltransferase group 1 family.</text>
</comment>
<keyword evidence="8" id="KW-1133">Transmembrane helix</keyword>
<evidence type="ECO:0000259" key="15">
    <source>
        <dbReference type="Pfam" id="PF13439"/>
    </source>
</evidence>
<dbReference type="Gene3D" id="3.40.50.2000">
    <property type="entry name" value="Glycogen Phosphorylase B"/>
    <property type="match status" value="2"/>
</dbReference>
<comment type="function">
    <text evidence="1 12">Mannosylates Man(2)GlcNAc(2)-dolichol diphosphate and Man(1)GlcNAc(2)-dolichol diphosphate to form Man(3)GlcNAc(2)-dolichol diphosphate.</text>
</comment>
<dbReference type="InterPro" id="IPR028098">
    <property type="entry name" value="Glyco_trans_4-like_N"/>
</dbReference>
<feature type="domain" description="Glycosyl transferase family 1" evidence="14">
    <location>
        <begin position="241"/>
        <end position="415"/>
    </location>
</feature>
<organism evidence="16 17">
    <name type="scientific">Humicola insolens</name>
    <name type="common">Soft-rot fungus</name>
    <dbReference type="NCBI Taxonomy" id="85995"/>
    <lineage>
        <taxon>Eukaryota</taxon>
        <taxon>Fungi</taxon>
        <taxon>Dikarya</taxon>
        <taxon>Ascomycota</taxon>
        <taxon>Pezizomycotina</taxon>
        <taxon>Sordariomycetes</taxon>
        <taxon>Sordariomycetidae</taxon>
        <taxon>Sordariales</taxon>
        <taxon>Chaetomiaceae</taxon>
        <taxon>Mycothermus</taxon>
    </lineage>
</organism>
<keyword evidence="7 12" id="KW-0256">Endoplasmic reticulum</keyword>
<dbReference type="EMBL" id="JAZGSY010000322">
    <property type="protein sequence ID" value="KAL1837165.1"/>
    <property type="molecule type" value="Genomic_DNA"/>
</dbReference>
<keyword evidence="6" id="KW-0812">Transmembrane</keyword>
<proteinExistence type="inferred from homology"/>
<comment type="catalytic activity">
    <reaction evidence="10 12">
        <text>a beta-D-Man-(1-&gt;4)-beta-D-GlcNAc-(1-&gt;4)-alpha-D-GlcNAc-diphospho-di-trans,poly-cis-dolichol + GDP-alpha-D-mannose = an alpha-D-Man-(1-&gt;3)-beta-D-Man-(1-&gt;4)-beta-D-GlcNAc-(1-&gt;4)-alpha-D-GlcNAc-diphospho-di-trans,poly-cis-dolichol + GDP + H(+)</text>
        <dbReference type="Rhea" id="RHEA:29515"/>
        <dbReference type="Rhea" id="RHEA-COMP:19511"/>
        <dbReference type="Rhea" id="RHEA-COMP:19513"/>
        <dbReference type="ChEBI" id="CHEBI:15378"/>
        <dbReference type="ChEBI" id="CHEBI:57527"/>
        <dbReference type="ChEBI" id="CHEBI:58189"/>
        <dbReference type="ChEBI" id="CHEBI:58472"/>
        <dbReference type="ChEBI" id="CHEBI:132510"/>
        <dbReference type="EC" id="2.4.1.132"/>
    </reaction>
    <physiologicalReaction direction="left-to-right" evidence="10 12">
        <dbReference type="Rhea" id="RHEA:29516"/>
    </physiologicalReaction>
</comment>
<evidence type="ECO:0000256" key="7">
    <source>
        <dbReference type="ARBA" id="ARBA00022824"/>
    </source>
</evidence>
<feature type="region of interest" description="Disordered" evidence="13">
    <location>
        <begin position="222"/>
        <end position="242"/>
    </location>
</feature>
<feature type="compositionally biased region" description="Basic and acidic residues" evidence="13">
    <location>
        <begin position="227"/>
        <end position="239"/>
    </location>
</feature>
<protein>
    <recommendedName>
        <fullName evidence="12">Alpha-1,3/1,6-mannosyltransferase ALG2</fullName>
        <ecNumber evidence="12">2.4.1.132</ecNumber>
        <ecNumber evidence="12">2.4.1.257</ecNumber>
    </recommendedName>
    <alternativeName>
        <fullName evidence="12">GDP-Man:Man(1)GlcNAc(2)-PP-Dol alpha-1,3-mannosyltransferase</fullName>
    </alternativeName>
</protein>
<evidence type="ECO:0000256" key="8">
    <source>
        <dbReference type="ARBA" id="ARBA00022989"/>
    </source>
</evidence>
<dbReference type="Proteomes" id="UP001583172">
    <property type="component" value="Unassembled WGS sequence"/>
</dbReference>
<dbReference type="Pfam" id="PF00534">
    <property type="entry name" value="Glycos_transf_1"/>
    <property type="match status" value="1"/>
</dbReference>
<evidence type="ECO:0000256" key="6">
    <source>
        <dbReference type="ARBA" id="ARBA00022692"/>
    </source>
</evidence>
<comment type="subcellular location">
    <subcellularLocation>
        <location evidence="2 12">Endoplasmic reticulum membrane</location>
    </subcellularLocation>
</comment>
<comment type="caution">
    <text evidence="16">The sequence shown here is derived from an EMBL/GenBank/DDBJ whole genome shotgun (WGS) entry which is preliminary data.</text>
</comment>
<dbReference type="Pfam" id="PF13439">
    <property type="entry name" value="Glyco_transf_4"/>
    <property type="match status" value="1"/>
</dbReference>
<feature type="domain" description="Glycosyltransferase subfamily 4-like N-terminal" evidence="15">
    <location>
        <begin position="29"/>
        <end position="219"/>
    </location>
</feature>
<dbReference type="EC" id="2.4.1.132" evidence="12"/>
<accession>A0ABR3V5Y9</accession>
<evidence type="ECO:0000256" key="2">
    <source>
        <dbReference type="ARBA" id="ARBA00004586"/>
    </source>
</evidence>
<evidence type="ECO:0000256" key="11">
    <source>
        <dbReference type="ARBA" id="ARBA00045104"/>
    </source>
</evidence>
<dbReference type="PANTHER" id="PTHR45918:SF1">
    <property type="entry name" value="ALPHA-1,3_1,6-MANNOSYLTRANSFERASE ALG2"/>
    <property type="match status" value="1"/>
</dbReference>
<dbReference type="SUPFAM" id="SSF53756">
    <property type="entry name" value="UDP-Glycosyltransferase/glycogen phosphorylase"/>
    <property type="match status" value="1"/>
</dbReference>
<comment type="pathway">
    <text evidence="3 12">Protein modification; protein glycosylation.</text>
</comment>
<comment type="catalytic activity">
    <reaction evidence="11 12">
        <text>an alpha-D-Man-(1-&gt;3)-beta-D-Man-(1-&gt;4)-beta-D-GlcNAc-(1-&gt;4)-alpha-D-GlcNAc-diphospho-di-trans,poly-cis-dolichol + GDP-alpha-D-mannose = an alpha-D-Man-(1-&gt;3)-[alpha-D-Man-(1-&gt;6)]-beta-D-Man-(1-&gt;4)-beta-D-GlcNAc-(1-&gt;4)-alpha-D-GlcNAc-diphospho-di-trans,poly-cis-dolichol + GDP + H(+)</text>
        <dbReference type="Rhea" id="RHEA:29519"/>
        <dbReference type="Rhea" id="RHEA-COMP:19513"/>
        <dbReference type="Rhea" id="RHEA-COMP:19515"/>
        <dbReference type="ChEBI" id="CHEBI:15378"/>
        <dbReference type="ChEBI" id="CHEBI:57527"/>
        <dbReference type="ChEBI" id="CHEBI:58189"/>
        <dbReference type="ChEBI" id="CHEBI:132510"/>
        <dbReference type="ChEBI" id="CHEBI:132511"/>
        <dbReference type="EC" id="2.4.1.257"/>
    </reaction>
    <physiologicalReaction direction="left-to-right" evidence="11 12">
        <dbReference type="Rhea" id="RHEA:29520"/>
    </physiologicalReaction>
</comment>
<dbReference type="InterPro" id="IPR001296">
    <property type="entry name" value="Glyco_trans_1"/>
</dbReference>
<dbReference type="InterPro" id="IPR027054">
    <property type="entry name" value="ALG2"/>
</dbReference>
<keyword evidence="4 12" id="KW-0328">Glycosyltransferase</keyword>
<evidence type="ECO:0000259" key="14">
    <source>
        <dbReference type="Pfam" id="PF00534"/>
    </source>
</evidence>
<reference evidence="16 17" key="1">
    <citation type="journal article" date="2024" name="Commun. Biol.">
        <title>Comparative genomic analysis of thermophilic fungi reveals convergent evolutionary adaptations and gene losses.</title>
        <authorList>
            <person name="Steindorff A.S."/>
            <person name="Aguilar-Pontes M.V."/>
            <person name="Robinson A.J."/>
            <person name="Andreopoulos B."/>
            <person name="LaButti K."/>
            <person name="Kuo A."/>
            <person name="Mondo S."/>
            <person name="Riley R."/>
            <person name="Otillar R."/>
            <person name="Haridas S."/>
            <person name="Lipzen A."/>
            <person name="Grimwood J."/>
            <person name="Schmutz J."/>
            <person name="Clum A."/>
            <person name="Reid I.D."/>
            <person name="Moisan M.C."/>
            <person name="Butler G."/>
            <person name="Nguyen T.T.M."/>
            <person name="Dewar K."/>
            <person name="Conant G."/>
            <person name="Drula E."/>
            <person name="Henrissat B."/>
            <person name="Hansel C."/>
            <person name="Singer S."/>
            <person name="Hutchinson M.I."/>
            <person name="de Vries R.P."/>
            <person name="Natvig D.O."/>
            <person name="Powell A.J."/>
            <person name="Tsang A."/>
            <person name="Grigoriev I.V."/>
        </authorList>
    </citation>
    <scope>NUCLEOTIDE SEQUENCE [LARGE SCALE GENOMIC DNA]</scope>
    <source>
        <strain evidence="16 17">CBS 620.91</strain>
    </source>
</reference>
<evidence type="ECO:0000256" key="4">
    <source>
        <dbReference type="ARBA" id="ARBA00022676"/>
    </source>
</evidence>
<evidence type="ECO:0000256" key="9">
    <source>
        <dbReference type="ARBA" id="ARBA00023136"/>
    </source>
</evidence>
<keyword evidence="5 12" id="KW-0808">Transferase</keyword>
<evidence type="ECO:0000313" key="16">
    <source>
        <dbReference type="EMBL" id="KAL1837165.1"/>
    </source>
</evidence>
<gene>
    <name evidence="16" type="ORF">VTJ49DRAFT_4195</name>
</gene>
<evidence type="ECO:0000256" key="13">
    <source>
        <dbReference type="SAM" id="MobiDB-lite"/>
    </source>
</evidence>
<evidence type="ECO:0000256" key="12">
    <source>
        <dbReference type="RuleBase" id="RU367136"/>
    </source>
</evidence>
<keyword evidence="17" id="KW-1185">Reference proteome</keyword>
<name>A0ABR3V5Y9_HUMIN</name>
<dbReference type="PANTHER" id="PTHR45918">
    <property type="entry name" value="ALPHA-1,3/1,6-MANNOSYLTRANSFERASE ALG2"/>
    <property type="match status" value="1"/>
</dbReference>
<evidence type="ECO:0000256" key="3">
    <source>
        <dbReference type="ARBA" id="ARBA00004922"/>
    </source>
</evidence>
<sequence>MADPTANPSPAAQKKKKKTIVFIHPDLGIGGAERLVVDAAVGLQNRGHRVVIFTSHCDPQHCFDEARDGTLDVRVRGGWLVPPTVLGGRFAILCAILRQVHLLLHVAVWSGELGEVGVEVVFVDQLSAGLPLLKGLLGGRKVPVFFYCHFPDLLLVQSRRGWLKRVYRRVFDGLEGWSMGYADAVAVNSGFTKGIVSETWPGLVREKEMHVVYPCIDTSAADDDDDKDRRKKGEKEKNVQIDPHPWSNTHTLLLSINRFERKKNLSLALRAFARLPPDRRARARLVLAGGYDPRVRENVAHHTELVSLCEELGLRAKTASTLPSALAIKAEECDVLFLLSVPNLLKESLLRGARLLIYTPPGEHFGIVPLEAMARGVPVLAADSGGPTETVVEGVTGWLRSVDKVEEWAWVMDRVVLPAAVGYRGDQGSQPIVDFSRVRV</sequence>
<evidence type="ECO:0000256" key="10">
    <source>
        <dbReference type="ARBA" id="ARBA00045103"/>
    </source>
</evidence>
<keyword evidence="9" id="KW-0472">Membrane</keyword>
<evidence type="ECO:0000256" key="1">
    <source>
        <dbReference type="ARBA" id="ARBA00003142"/>
    </source>
</evidence>
<dbReference type="EC" id="2.4.1.257" evidence="12"/>
<evidence type="ECO:0000313" key="17">
    <source>
        <dbReference type="Proteomes" id="UP001583172"/>
    </source>
</evidence>
<evidence type="ECO:0000256" key="5">
    <source>
        <dbReference type="ARBA" id="ARBA00022679"/>
    </source>
</evidence>